<dbReference type="eggNOG" id="COG2204">
    <property type="taxonomic scope" value="Bacteria"/>
</dbReference>
<dbReference type="EMBL" id="CP003837">
    <property type="protein sequence ID" value="AGH46471.1"/>
    <property type="molecule type" value="Genomic_DNA"/>
</dbReference>
<dbReference type="InterPro" id="IPR001789">
    <property type="entry name" value="Sig_transdc_resp-reg_receiver"/>
</dbReference>
<evidence type="ECO:0000259" key="3">
    <source>
        <dbReference type="PROSITE" id="PS50110"/>
    </source>
</evidence>
<dbReference type="Gene3D" id="3.40.50.2300">
    <property type="match status" value="1"/>
</dbReference>
<dbReference type="HOGENOM" id="CLU_000445_69_8_6"/>
<evidence type="ECO:0000256" key="1">
    <source>
        <dbReference type="ARBA" id="ARBA00022553"/>
    </source>
</evidence>
<dbReference type="OrthoDB" id="281471at2"/>
<name>K7A7M5_9ALTE</name>
<proteinExistence type="predicted"/>
<dbReference type="PATRIC" id="fig|1129794.4.peg.4351"/>
<dbReference type="RefSeq" id="WP_007639177.1">
    <property type="nucleotide sequence ID" value="NC_020514.1"/>
</dbReference>
<dbReference type="STRING" id="1129794.C427_4369"/>
<keyword evidence="1 2" id="KW-0597">Phosphoprotein</keyword>
<keyword evidence="5" id="KW-1185">Reference proteome</keyword>
<evidence type="ECO:0000256" key="2">
    <source>
        <dbReference type="PROSITE-ProRule" id="PRU00169"/>
    </source>
</evidence>
<dbReference type="SMART" id="SM00448">
    <property type="entry name" value="REC"/>
    <property type="match status" value="1"/>
</dbReference>
<dbReference type="GO" id="GO:0000160">
    <property type="term" value="P:phosphorelay signal transduction system"/>
    <property type="evidence" value="ECO:0007669"/>
    <property type="project" value="InterPro"/>
</dbReference>
<dbReference type="PANTHER" id="PTHR44591:SF3">
    <property type="entry name" value="RESPONSE REGULATORY DOMAIN-CONTAINING PROTEIN"/>
    <property type="match status" value="1"/>
</dbReference>
<protein>
    <recommendedName>
        <fullName evidence="3">Response regulatory domain-containing protein</fullName>
    </recommendedName>
</protein>
<dbReference type="PROSITE" id="PS50110">
    <property type="entry name" value="RESPONSE_REGULATORY"/>
    <property type="match status" value="1"/>
</dbReference>
<dbReference type="InterPro" id="IPR011006">
    <property type="entry name" value="CheY-like_superfamily"/>
</dbReference>
<dbReference type="Pfam" id="PF00072">
    <property type="entry name" value="Response_reg"/>
    <property type="match status" value="1"/>
</dbReference>
<reference evidence="4 5" key="1">
    <citation type="journal article" date="2013" name="Genome Announc.">
        <title>Complete Genome Sequence of Glaciecola psychrophila Strain 170T.</title>
        <authorList>
            <person name="Yin J."/>
            <person name="Chen J."/>
            <person name="Liu G."/>
            <person name="Yu Y."/>
            <person name="Song L."/>
            <person name="Wang X."/>
            <person name="Qu X."/>
        </authorList>
    </citation>
    <scope>NUCLEOTIDE SEQUENCE [LARGE SCALE GENOMIC DNA]</scope>
    <source>
        <strain evidence="4 5">170</strain>
    </source>
</reference>
<dbReference type="InterPro" id="IPR050595">
    <property type="entry name" value="Bact_response_regulator"/>
</dbReference>
<dbReference type="PANTHER" id="PTHR44591">
    <property type="entry name" value="STRESS RESPONSE REGULATOR PROTEIN 1"/>
    <property type="match status" value="1"/>
</dbReference>
<dbReference type="Proteomes" id="UP000011864">
    <property type="component" value="Chromosome"/>
</dbReference>
<gene>
    <name evidence="4" type="ORF">C427_4369</name>
</gene>
<dbReference type="KEGG" id="gps:C427_4369"/>
<organism evidence="4 5">
    <name type="scientific">Paraglaciecola psychrophila 170</name>
    <dbReference type="NCBI Taxonomy" id="1129794"/>
    <lineage>
        <taxon>Bacteria</taxon>
        <taxon>Pseudomonadati</taxon>
        <taxon>Pseudomonadota</taxon>
        <taxon>Gammaproteobacteria</taxon>
        <taxon>Alteromonadales</taxon>
        <taxon>Alteromonadaceae</taxon>
        <taxon>Paraglaciecola</taxon>
    </lineage>
</organism>
<feature type="modified residue" description="4-aspartylphosphate" evidence="2">
    <location>
        <position position="55"/>
    </location>
</feature>
<accession>K7A7M5</accession>
<dbReference type="AlphaFoldDB" id="K7A7M5"/>
<evidence type="ECO:0000313" key="4">
    <source>
        <dbReference type="EMBL" id="AGH46471.1"/>
    </source>
</evidence>
<dbReference type="SUPFAM" id="SSF52172">
    <property type="entry name" value="CheY-like"/>
    <property type="match status" value="1"/>
</dbReference>
<evidence type="ECO:0000313" key="5">
    <source>
        <dbReference type="Proteomes" id="UP000011864"/>
    </source>
</evidence>
<feature type="domain" description="Response regulatory" evidence="3">
    <location>
        <begin position="5"/>
        <end position="120"/>
    </location>
</feature>
<sequence length="122" mass="13737">MKRIKMLIVDDEPFILEEASEALEFEGYDPITASNVTDALKIVRNNPDIALILTDLKMPGQSGLDLVEILKEEFNNKLCFIVMSGHGSSDVEDSVIKQGFAFIRKPLDIDELTEIIKLRLEN</sequence>